<keyword evidence="3" id="KW-1185">Reference proteome</keyword>
<accession>A0A1I0ZRW6</accession>
<evidence type="ECO:0000313" key="2">
    <source>
        <dbReference type="EMBL" id="SFB28092.1"/>
    </source>
</evidence>
<dbReference type="Pfam" id="PF22522">
    <property type="entry name" value="DUF6998"/>
    <property type="match status" value="1"/>
</dbReference>
<dbReference type="Proteomes" id="UP000199604">
    <property type="component" value="Unassembled WGS sequence"/>
</dbReference>
<organism evidence="2 3">
    <name type="scientific">Flavobacterium swingsii</name>
    <dbReference type="NCBI Taxonomy" id="498292"/>
    <lineage>
        <taxon>Bacteria</taxon>
        <taxon>Pseudomonadati</taxon>
        <taxon>Bacteroidota</taxon>
        <taxon>Flavobacteriia</taxon>
        <taxon>Flavobacteriales</taxon>
        <taxon>Flavobacteriaceae</taxon>
        <taxon>Flavobacterium</taxon>
    </lineage>
</organism>
<dbReference type="AlphaFoldDB" id="A0A1I0ZRW6"/>
<proteinExistence type="predicted"/>
<evidence type="ECO:0000313" key="3">
    <source>
        <dbReference type="Proteomes" id="UP000199604"/>
    </source>
</evidence>
<protein>
    <recommendedName>
        <fullName evidence="1">DUF6998 domain-containing protein</fullName>
    </recommendedName>
</protein>
<evidence type="ECO:0000259" key="1">
    <source>
        <dbReference type="Pfam" id="PF22522"/>
    </source>
</evidence>
<gene>
    <name evidence="2" type="ORF">SAMN05660845_2377</name>
</gene>
<dbReference type="OrthoDB" id="7221045at2"/>
<dbReference type="InterPro" id="IPR054267">
    <property type="entry name" value="DUF6998"/>
</dbReference>
<reference evidence="3" key="1">
    <citation type="submission" date="2016-10" db="EMBL/GenBank/DDBJ databases">
        <authorList>
            <person name="Varghese N."/>
            <person name="Submissions S."/>
        </authorList>
    </citation>
    <scope>NUCLEOTIDE SEQUENCE [LARGE SCALE GENOMIC DNA]</scope>
    <source>
        <strain evidence="3">DSM 21789</strain>
    </source>
</reference>
<sequence length="142" mass="16269">MKIENIKLLLDKYLQIIDIEINQLGCKPTEVRHLLGRIGEFYCAAKTNGVLATQVNQRGYDVVCSNNRKISVKTTAQKSGFVTFNKRTLNLADDVMIVQYSDEGLKEIYFGTSDSIIPYCRTWVNNYELDISKIKKLQLEKI</sequence>
<dbReference type="RefSeq" id="WP_143076483.1">
    <property type="nucleotide sequence ID" value="NZ_FOJT01000006.1"/>
</dbReference>
<feature type="domain" description="DUF6998" evidence="1">
    <location>
        <begin position="29"/>
        <end position="138"/>
    </location>
</feature>
<dbReference type="EMBL" id="FOJT01000006">
    <property type="protein sequence ID" value="SFB28092.1"/>
    <property type="molecule type" value="Genomic_DNA"/>
</dbReference>
<name>A0A1I0ZRW6_9FLAO</name>